<dbReference type="PROSITE" id="PS00211">
    <property type="entry name" value="ABC_TRANSPORTER_1"/>
    <property type="match status" value="1"/>
</dbReference>
<dbReference type="Gene3D" id="3.40.50.300">
    <property type="entry name" value="P-loop containing nucleotide triphosphate hydrolases"/>
    <property type="match status" value="1"/>
</dbReference>
<dbReference type="PANTHER" id="PTHR43023:SF3">
    <property type="entry name" value="PROTEIN TRIGALACTOSYLDIACYLGLYCEROL 3, CHLOROPLASTIC"/>
    <property type="match status" value="1"/>
</dbReference>
<protein>
    <submittedName>
        <fullName evidence="5">ABC transporter ATP-binding protein</fullName>
    </submittedName>
</protein>
<dbReference type="Pfam" id="PF00005">
    <property type="entry name" value="ABC_tran"/>
    <property type="match status" value="1"/>
</dbReference>
<dbReference type="PANTHER" id="PTHR43023">
    <property type="entry name" value="PROTEIN TRIGALACTOSYLDIACYLGLYCEROL 3, CHLOROPLASTIC"/>
    <property type="match status" value="1"/>
</dbReference>
<evidence type="ECO:0000256" key="1">
    <source>
        <dbReference type="ARBA" id="ARBA00022448"/>
    </source>
</evidence>
<keyword evidence="3 5" id="KW-0067">ATP-binding</keyword>
<dbReference type="AlphaFoldDB" id="A0A250KPE1"/>
<sequence length="255" mass="27989">MGDSVIRMEHIWTCFGKNVVHRDVSLSLEKGEIFGLVGGSGSGKTVLMREMIGLQEPTRGKVFLFGECLQDAAAGRHQQLRNRCGVLFQSGALFSALSVFENIAFPVREVGRFDEELIAHLVRMKLLMVGLTEHAATLMPAELSGGMIKRVALARALVMEPELLFLDEPTSGLDPVLSEEFVDLLGGLHAELGFTVVMVTHDLDTIKDLCTKVGVLAEQRLVVCGSVREALASEHPFARHYFHGKRGNRVFEGTD</sequence>
<keyword evidence="1" id="KW-0813">Transport</keyword>
<dbReference type="SUPFAM" id="SSF52540">
    <property type="entry name" value="P-loop containing nucleoside triphosphate hydrolases"/>
    <property type="match status" value="1"/>
</dbReference>
<dbReference type="InterPro" id="IPR027417">
    <property type="entry name" value="P-loop_NTPase"/>
</dbReference>
<proteinExistence type="predicted"/>
<dbReference type="InterPro" id="IPR003593">
    <property type="entry name" value="AAA+_ATPase"/>
</dbReference>
<reference evidence="5 6" key="1">
    <citation type="submission" date="2016-12" db="EMBL/GenBank/DDBJ databases">
        <title>Genome sequencing of Methylocaldum marinum.</title>
        <authorList>
            <person name="Takeuchi M."/>
            <person name="Kamagata Y."/>
            <person name="Hiraoka S."/>
            <person name="Oshima K."/>
            <person name="Hattori M."/>
            <person name="Iwasaki W."/>
        </authorList>
    </citation>
    <scope>NUCLEOTIDE SEQUENCE [LARGE SCALE GENOMIC DNA]</scope>
    <source>
        <strain evidence="5 6">S8</strain>
    </source>
</reference>
<dbReference type="InterPro" id="IPR017871">
    <property type="entry name" value="ABC_transporter-like_CS"/>
</dbReference>
<dbReference type="PROSITE" id="PS50893">
    <property type="entry name" value="ABC_TRANSPORTER_2"/>
    <property type="match status" value="1"/>
</dbReference>
<dbReference type="KEGG" id="mmai:sS8_1442"/>
<keyword evidence="2" id="KW-0547">Nucleotide-binding</keyword>
<feature type="domain" description="ABC transporter" evidence="4">
    <location>
        <begin position="6"/>
        <end position="243"/>
    </location>
</feature>
<dbReference type="GO" id="GO:0005524">
    <property type="term" value="F:ATP binding"/>
    <property type="evidence" value="ECO:0007669"/>
    <property type="project" value="UniProtKB-KW"/>
</dbReference>
<gene>
    <name evidence="5" type="ORF">sS8_1442</name>
</gene>
<evidence type="ECO:0000256" key="3">
    <source>
        <dbReference type="ARBA" id="ARBA00022840"/>
    </source>
</evidence>
<accession>A0A250KPE1</accession>
<evidence type="ECO:0000313" key="5">
    <source>
        <dbReference type="EMBL" id="BBA33402.1"/>
    </source>
</evidence>
<dbReference type="GO" id="GO:0016887">
    <property type="term" value="F:ATP hydrolysis activity"/>
    <property type="evidence" value="ECO:0007669"/>
    <property type="project" value="InterPro"/>
</dbReference>
<dbReference type="Proteomes" id="UP000266313">
    <property type="component" value="Chromosome"/>
</dbReference>
<name>A0A250KPE1_9GAMM</name>
<evidence type="ECO:0000256" key="2">
    <source>
        <dbReference type="ARBA" id="ARBA00022741"/>
    </source>
</evidence>
<dbReference type="InterPro" id="IPR003439">
    <property type="entry name" value="ABC_transporter-like_ATP-bd"/>
</dbReference>
<evidence type="ECO:0000313" key="6">
    <source>
        <dbReference type="Proteomes" id="UP000266313"/>
    </source>
</evidence>
<evidence type="ECO:0000259" key="4">
    <source>
        <dbReference type="PROSITE" id="PS50893"/>
    </source>
</evidence>
<dbReference type="EMBL" id="AP017928">
    <property type="protein sequence ID" value="BBA33402.1"/>
    <property type="molecule type" value="Genomic_DNA"/>
</dbReference>
<dbReference type="SMART" id="SM00382">
    <property type="entry name" value="AAA"/>
    <property type="match status" value="1"/>
</dbReference>
<organism evidence="5 6">
    <name type="scientific">Methylocaldum marinum</name>
    <dbReference type="NCBI Taxonomy" id="1432792"/>
    <lineage>
        <taxon>Bacteria</taxon>
        <taxon>Pseudomonadati</taxon>
        <taxon>Pseudomonadota</taxon>
        <taxon>Gammaproteobacteria</taxon>
        <taxon>Methylococcales</taxon>
        <taxon>Methylococcaceae</taxon>
        <taxon>Methylocaldum</taxon>
    </lineage>
</organism>
<keyword evidence="6" id="KW-1185">Reference proteome</keyword>